<dbReference type="EMBL" id="OX395126">
    <property type="protein sequence ID" value="CAI5764506.1"/>
    <property type="molecule type" value="Genomic_DNA"/>
</dbReference>
<proteinExistence type="predicted"/>
<gene>
    <name evidence="1" type="ORF">PODLI_1B022430</name>
</gene>
<evidence type="ECO:0000313" key="2">
    <source>
        <dbReference type="Proteomes" id="UP001178461"/>
    </source>
</evidence>
<dbReference type="AlphaFoldDB" id="A0AA35JRQ6"/>
<accession>A0AA35JRQ6</accession>
<feature type="non-terminal residue" evidence="1">
    <location>
        <position position="89"/>
    </location>
</feature>
<sequence>MEGISVCISSTANGRSDVCSPLPSRRFQAKFQNEENKGVGKVDKGKEQQAGGARDISRILDNRYPFQCCSICFRFAWALRCASTHAVTD</sequence>
<organism evidence="1 2">
    <name type="scientific">Podarcis lilfordi</name>
    <name type="common">Lilford's wall lizard</name>
    <dbReference type="NCBI Taxonomy" id="74358"/>
    <lineage>
        <taxon>Eukaryota</taxon>
        <taxon>Metazoa</taxon>
        <taxon>Chordata</taxon>
        <taxon>Craniata</taxon>
        <taxon>Vertebrata</taxon>
        <taxon>Euteleostomi</taxon>
        <taxon>Lepidosauria</taxon>
        <taxon>Squamata</taxon>
        <taxon>Bifurcata</taxon>
        <taxon>Unidentata</taxon>
        <taxon>Episquamata</taxon>
        <taxon>Laterata</taxon>
        <taxon>Lacertibaenia</taxon>
        <taxon>Lacertidae</taxon>
        <taxon>Podarcis</taxon>
    </lineage>
</organism>
<dbReference type="Proteomes" id="UP001178461">
    <property type="component" value="Chromosome 1"/>
</dbReference>
<name>A0AA35JRQ6_9SAUR</name>
<evidence type="ECO:0000313" key="1">
    <source>
        <dbReference type="EMBL" id="CAI5764506.1"/>
    </source>
</evidence>
<protein>
    <submittedName>
        <fullName evidence="1">Uncharacterized protein</fullName>
    </submittedName>
</protein>
<keyword evidence="2" id="KW-1185">Reference proteome</keyword>
<reference evidence="1" key="1">
    <citation type="submission" date="2022-12" db="EMBL/GenBank/DDBJ databases">
        <authorList>
            <person name="Alioto T."/>
            <person name="Alioto T."/>
            <person name="Gomez Garrido J."/>
        </authorList>
    </citation>
    <scope>NUCLEOTIDE SEQUENCE</scope>
</reference>